<feature type="domain" description="Tc1-like transposase DDE" evidence="1">
    <location>
        <begin position="71"/>
        <end position="179"/>
    </location>
</feature>
<dbReference type="InterPro" id="IPR012337">
    <property type="entry name" value="RNaseH-like_sf"/>
</dbReference>
<gene>
    <name evidence="2" type="ORF">R5W23_001797</name>
</gene>
<dbReference type="InterPro" id="IPR047655">
    <property type="entry name" value="Transpos_IS630-like"/>
</dbReference>
<protein>
    <submittedName>
        <fullName evidence="2">IS630 family transposase</fullName>
    </submittedName>
</protein>
<comment type="caution">
    <text evidence="2">The sequence shown here is derived from an EMBL/GenBank/DDBJ whole genome shotgun (WGS) entry which is preliminary data.</text>
</comment>
<dbReference type="EMBL" id="JAXBLV010000179">
    <property type="protein sequence ID" value="MDY3560562.1"/>
    <property type="molecule type" value="Genomic_DNA"/>
</dbReference>
<organism evidence="2 3">
    <name type="scientific">Gemmata algarum</name>
    <dbReference type="NCBI Taxonomy" id="2975278"/>
    <lineage>
        <taxon>Bacteria</taxon>
        <taxon>Pseudomonadati</taxon>
        <taxon>Planctomycetota</taxon>
        <taxon>Planctomycetia</taxon>
        <taxon>Gemmatales</taxon>
        <taxon>Gemmataceae</taxon>
        <taxon>Gemmata</taxon>
    </lineage>
</organism>
<dbReference type="InterPro" id="IPR038717">
    <property type="entry name" value="Tc1-like_DDE_dom"/>
</dbReference>
<accession>A0ABU5F151</accession>
<dbReference type="Gene3D" id="3.30.420.10">
    <property type="entry name" value="Ribonuclease H-like superfamily/Ribonuclease H"/>
    <property type="match status" value="1"/>
</dbReference>
<proteinExistence type="predicted"/>
<dbReference type="Pfam" id="PF13358">
    <property type="entry name" value="DDE_3"/>
    <property type="match status" value="1"/>
</dbReference>
<evidence type="ECO:0000259" key="1">
    <source>
        <dbReference type="Pfam" id="PF13358"/>
    </source>
</evidence>
<name>A0ABU5F151_9BACT</name>
<sequence>MGAIPLPPKKTIDEHRSAQAAFLRDQLEPVLAQARVRQRSVFFVDAAHFVQGSFLCCVWCLVRMFVRRTSGRWRYNVLGAWNGVTRERIRVTNETRVSSDTMVELMGRIAAHTTEPTTLVLDNARYQRCAAVEAEAKRLGIVLLFLPSYSPNLNVIERLWRFTKKKALRGKYYPDFATFRAAIDECLDRIPTDHREALASLMTLKFQTFDSDSFLTA</sequence>
<reference evidence="3" key="1">
    <citation type="journal article" date="2023" name="Mar. Drugs">
        <title>Gemmata algarum, a Novel Planctomycete Isolated from an Algal Mat, Displays Antimicrobial Activity.</title>
        <authorList>
            <person name="Kumar G."/>
            <person name="Kallscheuer N."/>
            <person name="Kashif M."/>
            <person name="Ahamad S."/>
            <person name="Jagadeeshwari U."/>
            <person name="Pannikurungottu S."/>
            <person name="Haufschild T."/>
            <person name="Kabuu M."/>
            <person name="Sasikala C."/>
            <person name="Jogler C."/>
            <person name="Ramana C."/>
        </authorList>
    </citation>
    <scope>NUCLEOTIDE SEQUENCE [LARGE SCALE GENOMIC DNA]</scope>
    <source>
        <strain evidence="3">JC673</strain>
    </source>
</reference>
<evidence type="ECO:0000313" key="3">
    <source>
        <dbReference type="Proteomes" id="UP001272242"/>
    </source>
</evidence>
<dbReference type="RefSeq" id="WP_320687108.1">
    <property type="nucleotide sequence ID" value="NZ_JAXBLV010000179.1"/>
</dbReference>
<evidence type="ECO:0000313" key="2">
    <source>
        <dbReference type="EMBL" id="MDY3560562.1"/>
    </source>
</evidence>
<dbReference type="SUPFAM" id="SSF53098">
    <property type="entry name" value="Ribonuclease H-like"/>
    <property type="match status" value="1"/>
</dbReference>
<dbReference type="InterPro" id="IPR036397">
    <property type="entry name" value="RNaseH_sf"/>
</dbReference>
<dbReference type="NCBIfam" id="NF033545">
    <property type="entry name" value="transpos_IS630"/>
    <property type="match status" value="1"/>
</dbReference>
<keyword evidence="3" id="KW-1185">Reference proteome</keyword>
<dbReference type="Proteomes" id="UP001272242">
    <property type="component" value="Unassembled WGS sequence"/>
</dbReference>